<dbReference type="PANTHER" id="PTHR34980">
    <property type="entry name" value="INNER MEMBRANE PROTEIN-RELATED-RELATED"/>
    <property type="match status" value="1"/>
</dbReference>
<proteinExistence type="predicted"/>
<evidence type="ECO:0000256" key="1">
    <source>
        <dbReference type="SAM" id="Phobius"/>
    </source>
</evidence>
<name>A0A9D2ZYJ0_ACILW</name>
<sequence>MKSSASSPPPLSVADRPLSVQGRFGRLSFIAWSAFLHFIFILSSLALGLGMDIVNFMSVSTDPFNTFSLYRLSNLFALLLLGLYIYFAVVITIRRLHDLNGSGWWTLLCLLPGVNILFGLYLLLGPGTTGSNQYGPQRLSLVWEKILAWLMIIFMLLGLFAVIALFFYLGSGEASQIPADVMQKTTEYF</sequence>
<evidence type="ECO:0000313" key="3">
    <source>
        <dbReference type="Proteomes" id="UP000787156"/>
    </source>
</evidence>
<comment type="caution">
    <text evidence="2">The sequence shown here is derived from an EMBL/GenBank/DDBJ whole genome shotgun (WGS) entry which is preliminary data.</text>
</comment>
<dbReference type="AlphaFoldDB" id="A0A9D2ZYJ0"/>
<dbReference type="GO" id="GO:0005886">
    <property type="term" value="C:plasma membrane"/>
    <property type="evidence" value="ECO:0007669"/>
    <property type="project" value="TreeGrafter"/>
</dbReference>
<keyword evidence="1" id="KW-0472">Membrane</keyword>
<dbReference type="Pfam" id="PF05656">
    <property type="entry name" value="DUF805"/>
    <property type="match status" value="1"/>
</dbReference>
<dbReference type="InterPro" id="IPR008523">
    <property type="entry name" value="DUF805"/>
</dbReference>
<keyword evidence="1" id="KW-1133">Transmembrane helix</keyword>
<keyword evidence="1" id="KW-0812">Transmembrane</keyword>
<accession>A0A9D2ZYJ0</accession>
<feature type="transmembrane region" description="Helical" evidence="1">
    <location>
        <begin position="29"/>
        <end position="49"/>
    </location>
</feature>
<gene>
    <name evidence="2" type="ORF">K8V79_01805</name>
</gene>
<dbReference type="PANTHER" id="PTHR34980:SF3">
    <property type="entry name" value="BLR8105 PROTEIN"/>
    <property type="match status" value="1"/>
</dbReference>
<evidence type="ECO:0000313" key="2">
    <source>
        <dbReference type="EMBL" id="HJF26987.1"/>
    </source>
</evidence>
<reference evidence="2" key="2">
    <citation type="submission" date="2021-09" db="EMBL/GenBank/DDBJ databases">
        <authorList>
            <person name="Gilroy R."/>
        </authorList>
    </citation>
    <scope>NUCLEOTIDE SEQUENCE</scope>
    <source>
        <strain evidence="2">CHK135-1449</strain>
    </source>
</reference>
<organism evidence="2 3">
    <name type="scientific">Acinetobacter lwoffii</name>
    <dbReference type="NCBI Taxonomy" id="28090"/>
    <lineage>
        <taxon>Bacteria</taxon>
        <taxon>Pseudomonadati</taxon>
        <taxon>Pseudomonadota</taxon>
        <taxon>Gammaproteobacteria</taxon>
        <taxon>Moraxellales</taxon>
        <taxon>Moraxellaceae</taxon>
        <taxon>Acinetobacter</taxon>
    </lineage>
</organism>
<feature type="transmembrane region" description="Helical" evidence="1">
    <location>
        <begin position="69"/>
        <end position="93"/>
    </location>
</feature>
<dbReference type="Proteomes" id="UP000787156">
    <property type="component" value="Unassembled WGS sequence"/>
</dbReference>
<dbReference type="EMBL" id="DYWX01000020">
    <property type="protein sequence ID" value="HJF26987.1"/>
    <property type="molecule type" value="Genomic_DNA"/>
</dbReference>
<feature type="transmembrane region" description="Helical" evidence="1">
    <location>
        <begin position="146"/>
        <end position="169"/>
    </location>
</feature>
<protein>
    <submittedName>
        <fullName evidence="2">DUF805 domain-containing protein</fullName>
    </submittedName>
</protein>
<feature type="transmembrane region" description="Helical" evidence="1">
    <location>
        <begin position="105"/>
        <end position="126"/>
    </location>
</feature>
<reference evidence="2" key="1">
    <citation type="journal article" date="2021" name="PeerJ">
        <title>Extensive microbial diversity within the chicken gut microbiome revealed by metagenomics and culture.</title>
        <authorList>
            <person name="Gilroy R."/>
            <person name="Ravi A."/>
            <person name="Getino M."/>
            <person name="Pursley I."/>
            <person name="Horton D.L."/>
            <person name="Alikhan N.F."/>
            <person name="Baker D."/>
            <person name="Gharbi K."/>
            <person name="Hall N."/>
            <person name="Watson M."/>
            <person name="Adriaenssens E.M."/>
            <person name="Foster-Nyarko E."/>
            <person name="Jarju S."/>
            <person name="Secka A."/>
            <person name="Antonio M."/>
            <person name="Oren A."/>
            <person name="Chaudhuri R.R."/>
            <person name="La Ragione R."/>
            <person name="Hildebrand F."/>
            <person name="Pallen M.J."/>
        </authorList>
    </citation>
    <scope>NUCLEOTIDE SEQUENCE</scope>
    <source>
        <strain evidence="2">CHK135-1449</strain>
    </source>
</reference>